<accession>A0ABT9PD72</accession>
<comment type="caution">
    <text evidence="1">The sequence shown here is derived from an EMBL/GenBank/DDBJ whole genome shotgun (WGS) entry which is preliminary data.</text>
</comment>
<dbReference type="EMBL" id="JAUSQZ010000001">
    <property type="protein sequence ID" value="MDP9830115.1"/>
    <property type="molecule type" value="Genomic_DNA"/>
</dbReference>
<dbReference type="Proteomes" id="UP001235712">
    <property type="component" value="Unassembled WGS sequence"/>
</dbReference>
<name>A0ABT9PD72_9ACTN</name>
<organism evidence="1 2">
    <name type="scientific">Kineosporia succinea</name>
    <dbReference type="NCBI Taxonomy" id="84632"/>
    <lineage>
        <taxon>Bacteria</taxon>
        <taxon>Bacillati</taxon>
        <taxon>Actinomycetota</taxon>
        <taxon>Actinomycetes</taxon>
        <taxon>Kineosporiales</taxon>
        <taxon>Kineosporiaceae</taxon>
        <taxon>Kineosporia</taxon>
    </lineage>
</organism>
<evidence type="ECO:0000313" key="1">
    <source>
        <dbReference type="EMBL" id="MDP9830115.1"/>
    </source>
</evidence>
<dbReference type="InterPro" id="IPR026473">
    <property type="entry name" value="PatB_AcyB_McaB"/>
</dbReference>
<reference evidence="1 2" key="1">
    <citation type="submission" date="2023-07" db="EMBL/GenBank/DDBJ databases">
        <title>Sequencing the genomes of 1000 actinobacteria strains.</title>
        <authorList>
            <person name="Klenk H.-P."/>
        </authorList>
    </citation>
    <scope>NUCLEOTIDE SEQUENCE [LARGE SCALE GENOMIC DNA]</scope>
    <source>
        <strain evidence="1 2">DSM 44388</strain>
    </source>
</reference>
<protein>
    <submittedName>
        <fullName evidence="1">Cyanobactin biosynthesis protein (PatB/AcyB/McaB family)</fullName>
    </submittedName>
</protein>
<sequence length="70" mass="7911">MAGVVSGPSLTPPQVAPVHRPSFFEPHRIVDVGHGTPEQRVAMRMRLLHGANFNDPQYFAYPSYYRMRAT</sequence>
<evidence type="ECO:0000313" key="2">
    <source>
        <dbReference type="Proteomes" id="UP001235712"/>
    </source>
</evidence>
<dbReference type="NCBIfam" id="TIGR04220">
    <property type="entry name" value="patB_acyB_mcaB"/>
    <property type="match status" value="1"/>
</dbReference>
<dbReference type="RefSeq" id="WP_307248984.1">
    <property type="nucleotide sequence ID" value="NZ_JAUSQZ010000001.1"/>
</dbReference>
<gene>
    <name evidence="1" type="ORF">J2S57_005864</name>
</gene>
<keyword evidence="2" id="KW-1185">Reference proteome</keyword>
<proteinExistence type="predicted"/>